<comment type="catalytic activity">
    <reaction evidence="8 9">
        <text>tRNA(Tyr) + L-tyrosine + ATP = L-tyrosyl-tRNA(Tyr) + AMP + diphosphate + H(+)</text>
        <dbReference type="Rhea" id="RHEA:10220"/>
        <dbReference type="Rhea" id="RHEA-COMP:9706"/>
        <dbReference type="Rhea" id="RHEA-COMP:9707"/>
        <dbReference type="ChEBI" id="CHEBI:15378"/>
        <dbReference type="ChEBI" id="CHEBI:30616"/>
        <dbReference type="ChEBI" id="CHEBI:33019"/>
        <dbReference type="ChEBI" id="CHEBI:58315"/>
        <dbReference type="ChEBI" id="CHEBI:78442"/>
        <dbReference type="ChEBI" id="CHEBI:78536"/>
        <dbReference type="ChEBI" id="CHEBI:456215"/>
        <dbReference type="EC" id="6.1.1.1"/>
    </reaction>
</comment>
<dbReference type="SUPFAM" id="SSF52374">
    <property type="entry name" value="Nucleotidylyl transferase"/>
    <property type="match status" value="1"/>
</dbReference>
<dbReference type="InterPro" id="IPR036986">
    <property type="entry name" value="S4_RNA-bd_sf"/>
</dbReference>
<dbReference type="GO" id="GO:0005739">
    <property type="term" value="C:mitochondrion"/>
    <property type="evidence" value="ECO:0007669"/>
    <property type="project" value="TreeGrafter"/>
</dbReference>
<evidence type="ECO:0000313" key="11">
    <source>
        <dbReference type="Proteomes" id="UP000242287"/>
    </source>
</evidence>
<proteinExistence type="inferred from homology"/>
<dbReference type="InterPro" id="IPR024107">
    <property type="entry name" value="Tyr-tRNA-ligase_bac_1"/>
</dbReference>
<evidence type="ECO:0000256" key="7">
    <source>
        <dbReference type="ARBA" id="ARBA00033323"/>
    </source>
</evidence>
<keyword evidence="3 9" id="KW-0547">Nucleotide-binding</keyword>
<accession>A0A2A9NN33</accession>
<dbReference type="InterPro" id="IPR002305">
    <property type="entry name" value="aa-tRNA-synth_Ic"/>
</dbReference>
<evidence type="ECO:0000256" key="9">
    <source>
        <dbReference type="RuleBase" id="RU361234"/>
    </source>
</evidence>
<keyword evidence="2 9" id="KW-0436">Ligase</keyword>
<dbReference type="GO" id="GO:0005829">
    <property type="term" value="C:cytosol"/>
    <property type="evidence" value="ECO:0007669"/>
    <property type="project" value="TreeGrafter"/>
</dbReference>
<evidence type="ECO:0000256" key="8">
    <source>
        <dbReference type="ARBA" id="ARBA00048248"/>
    </source>
</evidence>
<dbReference type="GO" id="GO:0006437">
    <property type="term" value="P:tyrosyl-tRNA aminoacylation"/>
    <property type="evidence" value="ECO:0007669"/>
    <property type="project" value="InterPro"/>
</dbReference>
<dbReference type="SUPFAM" id="SSF55174">
    <property type="entry name" value="Alpha-L RNA-binding motif"/>
    <property type="match status" value="1"/>
</dbReference>
<evidence type="ECO:0000256" key="1">
    <source>
        <dbReference type="ARBA" id="ARBA00013160"/>
    </source>
</evidence>
<reference evidence="10 11" key="1">
    <citation type="submission" date="2014-02" db="EMBL/GenBank/DDBJ databases">
        <title>Transposable element dynamics among asymbiotic and ectomycorrhizal Amanita fungi.</title>
        <authorList>
            <consortium name="DOE Joint Genome Institute"/>
            <person name="Hess J."/>
            <person name="Skrede I."/>
            <person name="Wolfe B."/>
            <person name="LaButti K."/>
            <person name="Ohm R.A."/>
            <person name="Grigoriev I.V."/>
            <person name="Pringle A."/>
        </authorList>
    </citation>
    <scope>NUCLEOTIDE SEQUENCE [LARGE SCALE GENOMIC DNA]</scope>
    <source>
        <strain evidence="10 11">SKay4041</strain>
    </source>
</reference>
<dbReference type="EC" id="6.1.1.1" evidence="1 9"/>
<sequence length="505" mass="56759">MLRRWTRQLPRQCERQRYYSTPPPTSILLSDLTERGFIQDVTRPQALHQALRGSPRSVYAGIDPTAQSLHIGHLLPLIGLLHFQIHGHTIIPLIGGATGRIGDPSGRNTERKLADLVQVEDNVAGLTQSIRRFFTRASHYTTRRLASTTLTSEPVILSNLEWHQHLTMLDFLRTVGVHARINTMVNRESVKARLASQHGISFTEFTYQLLQAYDFYHLYRHHNCSIQIGGSDQWGNILAGLELISRLEGPTTNNTITTTIPADYPEQAEYHHIDAYGITTPLLTTASGEKFGKSAGNAVWLDPSMTSVFDFYQYFIKVADADVERYLKMFTLIPLQEITELVHIHNTQPEKRIAQRRLAAEVTDMVHTPEGLNHAETLTKLLFDSDYSSLQASKVIHALQNDPRLVLVSEADMLQTPLPKLAAKHGLVSSNCKLTVHGPLRSLELITLFLAAARTLVQARGFYLNNTPVPDAHFTLTRHHLIDNRIAILRAGKDRLLILAMNPGQ</sequence>
<name>A0A2A9NN33_9AGAR</name>
<dbReference type="PANTHER" id="PTHR11766">
    <property type="entry name" value="TYROSYL-TRNA SYNTHETASE"/>
    <property type="match status" value="1"/>
</dbReference>
<comment type="similarity">
    <text evidence="9">Belongs to the class-I aminoacyl-tRNA synthetase family.</text>
</comment>
<protein>
    <recommendedName>
        <fullName evidence="1 9">Tyrosine--tRNA ligase</fullName>
        <ecNumber evidence="1 9">6.1.1.1</ecNumber>
    </recommendedName>
    <alternativeName>
        <fullName evidence="7 9">Tyrosyl-tRNA synthetase</fullName>
    </alternativeName>
</protein>
<evidence type="ECO:0000313" key="10">
    <source>
        <dbReference type="EMBL" id="PFH51508.1"/>
    </source>
</evidence>
<dbReference type="PRINTS" id="PR01040">
    <property type="entry name" value="TRNASYNTHTYR"/>
</dbReference>
<organism evidence="10 11">
    <name type="scientific">Amanita thiersii Skay4041</name>
    <dbReference type="NCBI Taxonomy" id="703135"/>
    <lineage>
        <taxon>Eukaryota</taxon>
        <taxon>Fungi</taxon>
        <taxon>Dikarya</taxon>
        <taxon>Basidiomycota</taxon>
        <taxon>Agaricomycotina</taxon>
        <taxon>Agaricomycetes</taxon>
        <taxon>Agaricomycetidae</taxon>
        <taxon>Agaricales</taxon>
        <taxon>Pluteineae</taxon>
        <taxon>Amanitaceae</taxon>
        <taxon>Amanita</taxon>
    </lineage>
</organism>
<dbReference type="CDD" id="cd00805">
    <property type="entry name" value="TyrRS_core"/>
    <property type="match status" value="1"/>
</dbReference>
<keyword evidence="5 9" id="KW-0648">Protein biosynthesis</keyword>
<dbReference type="InterPro" id="IPR024088">
    <property type="entry name" value="Tyr-tRNA-ligase_bac-type"/>
</dbReference>
<dbReference type="STRING" id="703135.A0A2A9NN33"/>
<dbReference type="InterPro" id="IPR001412">
    <property type="entry name" value="aa-tRNA-synth_I_CS"/>
</dbReference>
<dbReference type="Gene3D" id="3.10.290.10">
    <property type="entry name" value="RNA-binding S4 domain"/>
    <property type="match status" value="1"/>
</dbReference>
<dbReference type="PROSITE" id="PS00178">
    <property type="entry name" value="AA_TRNA_LIGASE_I"/>
    <property type="match status" value="1"/>
</dbReference>
<keyword evidence="4 9" id="KW-0067">ATP-binding</keyword>
<dbReference type="AlphaFoldDB" id="A0A2A9NN33"/>
<dbReference type="InterPro" id="IPR002307">
    <property type="entry name" value="Tyr-tRNA-ligase"/>
</dbReference>
<dbReference type="FunFam" id="1.10.240.10:FF:000001">
    <property type="entry name" value="Tyrosine--tRNA ligase"/>
    <property type="match status" value="1"/>
</dbReference>
<evidence type="ECO:0000256" key="3">
    <source>
        <dbReference type="ARBA" id="ARBA00022741"/>
    </source>
</evidence>
<dbReference type="PANTHER" id="PTHR11766:SF0">
    <property type="entry name" value="TYROSINE--TRNA LIGASE, MITOCHONDRIAL"/>
    <property type="match status" value="1"/>
</dbReference>
<dbReference type="GO" id="GO:0004831">
    <property type="term" value="F:tyrosine-tRNA ligase activity"/>
    <property type="evidence" value="ECO:0007669"/>
    <property type="project" value="UniProtKB-EC"/>
</dbReference>
<evidence type="ECO:0000256" key="6">
    <source>
        <dbReference type="ARBA" id="ARBA00023146"/>
    </source>
</evidence>
<keyword evidence="6 9" id="KW-0030">Aminoacyl-tRNA synthetase</keyword>
<dbReference type="HAMAP" id="MF_02006">
    <property type="entry name" value="Tyr_tRNA_synth_type1"/>
    <property type="match status" value="1"/>
</dbReference>
<keyword evidence="11" id="KW-1185">Reference proteome</keyword>
<dbReference type="Proteomes" id="UP000242287">
    <property type="component" value="Unassembled WGS sequence"/>
</dbReference>
<dbReference type="GO" id="GO:0005524">
    <property type="term" value="F:ATP binding"/>
    <property type="evidence" value="ECO:0007669"/>
    <property type="project" value="UniProtKB-KW"/>
</dbReference>
<evidence type="ECO:0000256" key="4">
    <source>
        <dbReference type="ARBA" id="ARBA00022840"/>
    </source>
</evidence>
<dbReference type="Pfam" id="PF00579">
    <property type="entry name" value="tRNA-synt_1b"/>
    <property type="match status" value="1"/>
</dbReference>
<dbReference type="InterPro" id="IPR014729">
    <property type="entry name" value="Rossmann-like_a/b/a_fold"/>
</dbReference>
<dbReference type="OrthoDB" id="337870at2759"/>
<dbReference type="Gene3D" id="1.10.240.10">
    <property type="entry name" value="Tyrosyl-Transfer RNA Synthetase"/>
    <property type="match status" value="1"/>
</dbReference>
<gene>
    <name evidence="10" type="ORF">AMATHDRAFT_2965</name>
</gene>
<dbReference type="EMBL" id="KZ301987">
    <property type="protein sequence ID" value="PFH51508.1"/>
    <property type="molecule type" value="Genomic_DNA"/>
</dbReference>
<dbReference type="Gene3D" id="3.40.50.620">
    <property type="entry name" value="HUPs"/>
    <property type="match status" value="1"/>
</dbReference>
<dbReference type="NCBIfam" id="TIGR00234">
    <property type="entry name" value="tyrS"/>
    <property type="match status" value="1"/>
</dbReference>
<dbReference type="GO" id="GO:0003723">
    <property type="term" value="F:RNA binding"/>
    <property type="evidence" value="ECO:0007669"/>
    <property type="project" value="InterPro"/>
</dbReference>
<evidence type="ECO:0000256" key="5">
    <source>
        <dbReference type="ARBA" id="ARBA00022917"/>
    </source>
</evidence>
<evidence type="ECO:0000256" key="2">
    <source>
        <dbReference type="ARBA" id="ARBA00022598"/>
    </source>
</evidence>